<keyword evidence="1" id="KW-0175">Coiled coil</keyword>
<organism evidence="3 4">
    <name type="scientific">Nitzschia inconspicua</name>
    <dbReference type="NCBI Taxonomy" id="303405"/>
    <lineage>
        <taxon>Eukaryota</taxon>
        <taxon>Sar</taxon>
        <taxon>Stramenopiles</taxon>
        <taxon>Ochrophyta</taxon>
        <taxon>Bacillariophyta</taxon>
        <taxon>Bacillariophyceae</taxon>
        <taxon>Bacillariophycidae</taxon>
        <taxon>Bacillariales</taxon>
        <taxon>Bacillariaceae</taxon>
        <taxon>Nitzschia</taxon>
    </lineage>
</organism>
<dbReference type="AlphaFoldDB" id="A0A9K3PCP4"/>
<dbReference type="Proteomes" id="UP000693970">
    <property type="component" value="Unassembled WGS sequence"/>
</dbReference>
<accession>A0A9K3PCP4</accession>
<dbReference type="OrthoDB" id="47652at2759"/>
<proteinExistence type="predicted"/>
<feature type="compositionally biased region" description="Acidic residues" evidence="2">
    <location>
        <begin position="266"/>
        <end position="280"/>
    </location>
</feature>
<name>A0A9K3PCP4_9STRA</name>
<feature type="compositionally biased region" description="Low complexity" evidence="2">
    <location>
        <begin position="184"/>
        <end position="206"/>
    </location>
</feature>
<feature type="region of interest" description="Disordered" evidence="2">
    <location>
        <begin position="246"/>
        <end position="280"/>
    </location>
</feature>
<feature type="region of interest" description="Disordered" evidence="2">
    <location>
        <begin position="151"/>
        <end position="207"/>
    </location>
</feature>
<feature type="compositionally biased region" description="Polar residues" evidence="2">
    <location>
        <begin position="247"/>
        <end position="263"/>
    </location>
</feature>
<feature type="region of interest" description="Disordered" evidence="2">
    <location>
        <begin position="38"/>
        <end position="64"/>
    </location>
</feature>
<evidence type="ECO:0000256" key="1">
    <source>
        <dbReference type="SAM" id="Coils"/>
    </source>
</evidence>
<evidence type="ECO:0000313" key="3">
    <source>
        <dbReference type="EMBL" id="KAG7341831.1"/>
    </source>
</evidence>
<reference evidence="3" key="2">
    <citation type="submission" date="2021-04" db="EMBL/GenBank/DDBJ databases">
        <authorList>
            <person name="Podell S."/>
        </authorList>
    </citation>
    <scope>NUCLEOTIDE SEQUENCE</scope>
    <source>
        <strain evidence="3">Hildebrandi</strain>
    </source>
</reference>
<feature type="compositionally biased region" description="Basic and acidic residues" evidence="2">
    <location>
        <begin position="96"/>
        <end position="106"/>
    </location>
</feature>
<evidence type="ECO:0000256" key="2">
    <source>
        <dbReference type="SAM" id="MobiDB-lite"/>
    </source>
</evidence>
<feature type="region of interest" description="Disordered" evidence="2">
    <location>
        <begin position="85"/>
        <end position="106"/>
    </location>
</feature>
<feature type="compositionally biased region" description="Basic and acidic residues" evidence="2">
    <location>
        <begin position="151"/>
        <end position="170"/>
    </location>
</feature>
<reference evidence="3" key="1">
    <citation type="journal article" date="2021" name="Sci. Rep.">
        <title>Diploid genomic architecture of Nitzschia inconspicua, an elite biomass production diatom.</title>
        <authorList>
            <person name="Oliver A."/>
            <person name="Podell S."/>
            <person name="Pinowska A."/>
            <person name="Traller J.C."/>
            <person name="Smith S.R."/>
            <person name="McClure R."/>
            <person name="Beliaev A."/>
            <person name="Bohutskyi P."/>
            <person name="Hill E.A."/>
            <person name="Rabines A."/>
            <person name="Zheng H."/>
            <person name="Allen L.Z."/>
            <person name="Kuo A."/>
            <person name="Grigoriev I.V."/>
            <person name="Allen A.E."/>
            <person name="Hazlebeck D."/>
            <person name="Allen E.E."/>
        </authorList>
    </citation>
    <scope>NUCLEOTIDE SEQUENCE</scope>
    <source>
        <strain evidence="3">Hildebrandi</strain>
    </source>
</reference>
<comment type="caution">
    <text evidence="3">The sequence shown here is derived from an EMBL/GenBank/DDBJ whole genome shotgun (WGS) entry which is preliminary data.</text>
</comment>
<protein>
    <submittedName>
        <fullName evidence="3">Uncharacterized protein</fullName>
    </submittedName>
</protein>
<sequence length="280" mass="31276">MSSTTDGKKKKTKLEKIAELEGKLKILKEENIRLKEKQQQHCDAETNRSIGGIPVSSPSKTASDIEKLKDALKALKRVTVKQEMSLSNLRQKAKQRRQEIDHKDKIIKSLQEENKAYRIAHEKIRASDEEGGKNSDTAALRRKIADLELMLAKEETSKEEQTKELKKSREGISSLQMKLATIQGNGSRGVNRNSSSASLGSASFMSEGTSGEDLIRLKKELAKKAEKIANLQHDLEAAKDEIHDLKQQQNNFGAAFPMTSTAGSDDFFDTDDDDDDFWGN</sequence>
<keyword evidence="4" id="KW-1185">Reference proteome</keyword>
<gene>
    <name evidence="3" type="ORF">IV203_006923</name>
</gene>
<evidence type="ECO:0000313" key="4">
    <source>
        <dbReference type="Proteomes" id="UP000693970"/>
    </source>
</evidence>
<feature type="coiled-coil region" evidence="1">
    <location>
        <begin position="10"/>
        <end position="37"/>
    </location>
</feature>
<dbReference type="EMBL" id="JAGRRH010000025">
    <property type="protein sequence ID" value="KAG7341831.1"/>
    <property type="molecule type" value="Genomic_DNA"/>
</dbReference>